<evidence type="ECO:0000256" key="14">
    <source>
        <dbReference type="ARBA" id="ARBA00077433"/>
    </source>
</evidence>
<dbReference type="SUPFAM" id="SSF52374">
    <property type="entry name" value="Nucleotidylyl transferase"/>
    <property type="match status" value="1"/>
</dbReference>
<dbReference type="Gene3D" id="3.40.50.620">
    <property type="entry name" value="HUPs"/>
    <property type="match status" value="1"/>
</dbReference>
<dbReference type="InterPro" id="IPR004821">
    <property type="entry name" value="Cyt_trans-like"/>
</dbReference>
<dbReference type="InterPro" id="IPR003721">
    <property type="entry name" value="Pantoate_ligase"/>
</dbReference>
<reference evidence="16 17" key="1">
    <citation type="submission" date="2019-08" db="EMBL/GenBank/DDBJ databases">
        <title>Bacterial whole genome sequence for Glaciihabitans sp. CHu50b-6-2.</title>
        <authorList>
            <person name="Jin L."/>
        </authorList>
    </citation>
    <scope>NUCLEOTIDE SEQUENCE [LARGE SCALE GENOMIC DNA]</scope>
    <source>
        <strain evidence="16 17">CHu50b-6-2</strain>
    </source>
</reference>
<evidence type="ECO:0000256" key="9">
    <source>
        <dbReference type="ARBA" id="ARBA00022741"/>
    </source>
</evidence>
<dbReference type="AlphaFoldDB" id="A0A5C8US15"/>
<dbReference type="CDD" id="cd00560">
    <property type="entry name" value="PanC"/>
    <property type="match status" value="1"/>
</dbReference>
<comment type="subunit">
    <text evidence="15">Homodimer.</text>
</comment>
<evidence type="ECO:0000313" key="17">
    <source>
        <dbReference type="Proteomes" id="UP000321379"/>
    </source>
</evidence>
<keyword evidence="17" id="KW-1185">Reference proteome</keyword>
<dbReference type="GO" id="GO:0005524">
    <property type="term" value="F:ATP binding"/>
    <property type="evidence" value="ECO:0007669"/>
    <property type="project" value="UniProtKB-KW"/>
</dbReference>
<feature type="active site" description="Proton donor" evidence="15">
    <location>
        <position position="39"/>
    </location>
</feature>
<organism evidence="16 17">
    <name type="scientific">Lacisediminihabitans profunda</name>
    <dbReference type="NCBI Taxonomy" id="2594790"/>
    <lineage>
        <taxon>Bacteria</taxon>
        <taxon>Bacillati</taxon>
        <taxon>Actinomycetota</taxon>
        <taxon>Actinomycetes</taxon>
        <taxon>Micrococcales</taxon>
        <taxon>Microbacteriaceae</taxon>
        <taxon>Lacisediminihabitans</taxon>
    </lineage>
</organism>
<evidence type="ECO:0000256" key="13">
    <source>
        <dbReference type="ARBA" id="ARBA00055042"/>
    </source>
</evidence>
<comment type="catalytic activity">
    <reaction evidence="12 15">
        <text>(R)-pantoate + beta-alanine + ATP = (R)-pantothenate + AMP + diphosphate + H(+)</text>
        <dbReference type="Rhea" id="RHEA:10912"/>
        <dbReference type="ChEBI" id="CHEBI:15378"/>
        <dbReference type="ChEBI" id="CHEBI:15980"/>
        <dbReference type="ChEBI" id="CHEBI:29032"/>
        <dbReference type="ChEBI" id="CHEBI:30616"/>
        <dbReference type="ChEBI" id="CHEBI:33019"/>
        <dbReference type="ChEBI" id="CHEBI:57966"/>
        <dbReference type="ChEBI" id="CHEBI:456215"/>
        <dbReference type="EC" id="6.3.2.1"/>
    </reaction>
</comment>
<comment type="similarity">
    <text evidence="3 15">Belongs to the pantothenate synthetase family.</text>
</comment>
<dbReference type="PANTHER" id="PTHR21299:SF1">
    <property type="entry name" value="PANTOATE--BETA-ALANINE LIGASE"/>
    <property type="match status" value="1"/>
</dbReference>
<comment type="miscellaneous">
    <text evidence="15">The reaction proceeds by a bi uni uni bi ping pong mechanism.</text>
</comment>
<gene>
    <name evidence="15" type="primary">panC</name>
    <name evidence="16" type="ORF">FVP33_10235</name>
</gene>
<feature type="binding site" evidence="15">
    <location>
        <position position="156"/>
    </location>
    <ligand>
        <name>(R)-pantoate</name>
        <dbReference type="ChEBI" id="CHEBI:15980"/>
    </ligand>
</feature>
<feature type="binding site" evidence="15">
    <location>
        <begin position="150"/>
        <end position="153"/>
    </location>
    <ligand>
        <name>ATP</name>
        <dbReference type="ChEBI" id="CHEBI:30616"/>
    </ligand>
</feature>
<feature type="binding site" evidence="15">
    <location>
        <position position="179"/>
    </location>
    <ligand>
        <name>ATP</name>
        <dbReference type="ChEBI" id="CHEBI:30616"/>
    </ligand>
</feature>
<dbReference type="NCBIfam" id="TIGR00125">
    <property type="entry name" value="cyt_tran_rel"/>
    <property type="match status" value="1"/>
</dbReference>
<dbReference type="EMBL" id="VRMG01000007">
    <property type="protein sequence ID" value="TXN30376.1"/>
    <property type="molecule type" value="Genomic_DNA"/>
</dbReference>
<evidence type="ECO:0000256" key="15">
    <source>
        <dbReference type="HAMAP-Rule" id="MF_00158"/>
    </source>
</evidence>
<sequence>MPTAVAETITELRSLLADERAAGRRVALVPTMGALHDGHLALIERAGEIADTVVVSIFVNPLQFGPTEDLDRYPRTLADDLAKADRLGVDFVFAPTANEMYPSGTSETRVTAGAVGSLYEGRSRMGHFDGVLTVVSKLLNIVQPDVVVFGQKDAQQVFLVGRMVRDLNVPVRVEVVSIVRDSDGLALSSRNRFLDARELRAARGLSIALEAAESSADRGIDAVLAAAQSVLMGESLVQLDYLTIVHPDTFLPVDDDHHGKAIVLVAARVGSTRLIDNATIYLGGTHS</sequence>
<proteinExistence type="inferred from homology"/>
<feature type="binding site" evidence="15">
    <location>
        <begin position="187"/>
        <end position="190"/>
    </location>
    <ligand>
        <name>ATP</name>
        <dbReference type="ChEBI" id="CHEBI:30616"/>
    </ligand>
</feature>
<dbReference type="Gene3D" id="3.30.1300.10">
    <property type="entry name" value="Pantoate-beta-alanine ligase, C-terminal domain"/>
    <property type="match status" value="1"/>
</dbReference>
<protein>
    <recommendedName>
        <fullName evidence="5 15">Pantothenate synthetase</fullName>
        <shortName evidence="15">PS</shortName>
        <ecNumber evidence="4 15">6.3.2.1</ecNumber>
    </recommendedName>
    <alternativeName>
        <fullName evidence="14 15">Pantoate--beta-alanine ligase</fullName>
    </alternativeName>
    <alternativeName>
        <fullName evidence="11 15">Pantoate-activating enzyme</fullName>
    </alternativeName>
</protein>
<dbReference type="GO" id="GO:0005829">
    <property type="term" value="C:cytosol"/>
    <property type="evidence" value="ECO:0007669"/>
    <property type="project" value="TreeGrafter"/>
</dbReference>
<keyword evidence="7 15" id="KW-0436">Ligase</keyword>
<comment type="caution">
    <text evidence="16">The sequence shown here is derived from an EMBL/GenBank/DDBJ whole genome shotgun (WGS) entry which is preliminary data.</text>
</comment>
<evidence type="ECO:0000256" key="6">
    <source>
        <dbReference type="ARBA" id="ARBA00022490"/>
    </source>
</evidence>
<evidence type="ECO:0000313" key="16">
    <source>
        <dbReference type="EMBL" id="TXN30376.1"/>
    </source>
</evidence>
<comment type="function">
    <text evidence="13 15">Catalyzes the condensation of pantoate with beta-alanine in an ATP-dependent reaction via a pantoyl-adenylate intermediate.</text>
</comment>
<keyword evidence="10 15" id="KW-0067">ATP-binding</keyword>
<name>A0A5C8US15_9MICO</name>
<dbReference type="InterPro" id="IPR014729">
    <property type="entry name" value="Rossmann-like_a/b/a_fold"/>
</dbReference>
<comment type="pathway">
    <text evidence="2 15">Cofactor biosynthesis; (R)-pantothenate biosynthesis; (R)-pantothenate from (R)-pantoate and beta-alanine: step 1/1.</text>
</comment>
<dbReference type="HAMAP" id="MF_00158">
    <property type="entry name" value="PanC"/>
    <property type="match status" value="1"/>
</dbReference>
<keyword evidence="8 15" id="KW-0566">Pantothenate biosynthesis</keyword>
<dbReference type="Pfam" id="PF02569">
    <property type="entry name" value="Pantoate_ligase"/>
    <property type="match status" value="1"/>
</dbReference>
<dbReference type="FunFam" id="3.40.50.620:FF:000114">
    <property type="entry name" value="Pantothenate synthetase"/>
    <property type="match status" value="1"/>
</dbReference>
<dbReference type="GO" id="GO:0004592">
    <property type="term" value="F:pantoate-beta-alanine ligase activity"/>
    <property type="evidence" value="ECO:0007669"/>
    <property type="project" value="UniProtKB-UniRule"/>
</dbReference>
<evidence type="ECO:0000256" key="10">
    <source>
        <dbReference type="ARBA" id="ARBA00022840"/>
    </source>
</evidence>
<keyword evidence="9 15" id="KW-0547">Nucleotide-binding</keyword>
<evidence type="ECO:0000256" key="1">
    <source>
        <dbReference type="ARBA" id="ARBA00004496"/>
    </source>
</evidence>
<evidence type="ECO:0000256" key="11">
    <source>
        <dbReference type="ARBA" id="ARBA00032806"/>
    </source>
</evidence>
<evidence type="ECO:0000256" key="7">
    <source>
        <dbReference type="ARBA" id="ARBA00022598"/>
    </source>
</evidence>
<evidence type="ECO:0000256" key="8">
    <source>
        <dbReference type="ARBA" id="ARBA00022655"/>
    </source>
</evidence>
<dbReference type="Proteomes" id="UP000321379">
    <property type="component" value="Unassembled WGS sequence"/>
</dbReference>
<comment type="subcellular location">
    <subcellularLocation>
        <location evidence="1 15">Cytoplasm</location>
    </subcellularLocation>
</comment>
<feature type="binding site" evidence="15">
    <location>
        <begin position="32"/>
        <end position="39"/>
    </location>
    <ligand>
        <name>ATP</name>
        <dbReference type="ChEBI" id="CHEBI:30616"/>
    </ligand>
</feature>
<evidence type="ECO:0000256" key="4">
    <source>
        <dbReference type="ARBA" id="ARBA00012219"/>
    </source>
</evidence>
<evidence type="ECO:0000256" key="2">
    <source>
        <dbReference type="ARBA" id="ARBA00004990"/>
    </source>
</evidence>
<dbReference type="RefSeq" id="WP_147783560.1">
    <property type="nucleotide sequence ID" value="NZ_VRMG01000007.1"/>
</dbReference>
<evidence type="ECO:0000256" key="3">
    <source>
        <dbReference type="ARBA" id="ARBA00009256"/>
    </source>
</evidence>
<evidence type="ECO:0000256" key="12">
    <source>
        <dbReference type="ARBA" id="ARBA00048258"/>
    </source>
</evidence>
<dbReference type="EC" id="6.3.2.1" evidence="4 15"/>
<feature type="binding site" evidence="15">
    <location>
        <position position="63"/>
    </location>
    <ligand>
        <name>beta-alanine</name>
        <dbReference type="ChEBI" id="CHEBI:57966"/>
    </ligand>
</feature>
<dbReference type="NCBIfam" id="TIGR00018">
    <property type="entry name" value="panC"/>
    <property type="match status" value="1"/>
</dbReference>
<evidence type="ECO:0000256" key="5">
    <source>
        <dbReference type="ARBA" id="ARBA00014155"/>
    </source>
</evidence>
<keyword evidence="6 15" id="KW-0963">Cytoplasm</keyword>
<dbReference type="GO" id="GO:0015940">
    <property type="term" value="P:pantothenate biosynthetic process"/>
    <property type="evidence" value="ECO:0007669"/>
    <property type="project" value="UniProtKB-UniRule"/>
</dbReference>
<dbReference type="PANTHER" id="PTHR21299">
    <property type="entry name" value="CYTIDYLATE KINASE/PANTOATE-BETA-ALANINE LIGASE"/>
    <property type="match status" value="1"/>
</dbReference>
<feature type="binding site" evidence="15">
    <location>
        <position position="63"/>
    </location>
    <ligand>
        <name>(R)-pantoate</name>
        <dbReference type="ChEBI" id="CHEBI:15980"/>
    </ligand>
</feature>
<dbReference type="InterPro" id="IPR042176">
    <property type="entry name" value="Pantoate_ligase_C"/>
</dbReference>
<dbReference type="UniPathway" id="UPA00028">
    <property type="reaction ID" value="UER00005"/>
</dbReference>
<accession>A0A5C8US15</accession>